<reference evidence="2 3" key="1">
    <citation type="submission" date="2019-06" db="EMBL/GenBank/DDBJ databases">
        <title>Genome sequence of Deinococcus radiopugnans ATCC 19172.</title>
        <authorList>
            <person name="Maclea K.S."/>
            <person name="Maynard C.R."/>
        </authorList>
    </citation>
    <scope>NUCLEOTIDE SEQUENCE [LARGE SCALE GENOMIC DNA]</scope>
    <source>
        <strain evidence="2 3">ATCC 19172</strain>
    </source>
</reference>
<dbReference type="Proteomes" id="UP000313988">
    <property type="component" value="Unassembled WGS sequence"/>
</dbReference>
<protein>
    <submittedName>
        <fullName evidence="2">Uncharacterized protein</fullName>
    </submittedName>
</protein>
<organism evidence="2 3">
    <name type="scientific">Deinococcus radiopugnans ATCC 19172</name>
    <dbReference type="NCBI Taxonomy" id="585398"/>
    <lineage>
        <taxon>Bacteria</taxon>
        <taxon>Thermotogati</taxon>
        <taxon>Deinococcota</taxon>
        <taxon>Deinococci</taxon>
        <taxon>Deinococcales</taxon>
        <taxon>Deinococcaceae</taxon>
        <taxon>Deinococcus</taxon>
    </lineage>
</organism>
<evidence type="ECO:0000256" key="1">
    <source>
        <dbReference type="SAM" id="MobiDB-lite"/>
    </source>
</evidence>
<dbReference type="AlphaFoldDB" id="A0A5C4Y7F7"/>
<proteinExistence type="predicted"/>
<name>A0A5C4Y7F7_9DEIO</name>
<dbReference type="OrthoDB" id="9954625at2"/>
<feature type="region of interest" description="Disordered" evidence="1">
    <location>
        <begin position="35"/>
        <end position="65"/>
    </location>
</feature>
<dbReference type="EMBL" id="VDMO01000006">
    <property type="protein sequence ID" value="TNM71789.1"/>
    <property type="molecule type" value="Genomic_DNA"/>
</dbReference>
<gene>
    <name evidence="2" type="ORF">FHR04_07580</name>
</gene>
<evidence type="ECO:0000313" key="3">
    <source>
        <dbReference type="Proteomes" id="UP000313988"/>
    </source>
</evidence>
<comment type="caution">
    <text evidence="2">The sequence shown here is derived from an EMBL/GenBank/DDBJ whole genome shotgun (WGS) entry which is preliminary data.</text>
</comment>
<sequence>MQDFARTRDGILSQRQQFSLTLAFGKKRKKLCPAPLDGAGAGPENGPEVGSGVLKFNGRMKGFDP</sequence>
<accession>A0A5C4Y7F7</accession>
<evidence type="ECO:0000313" key="2">
    <source>
        <dbReference type="EMBL" id="TNM71789.1"/>
    </source>
</evidence>